<evidence type="ECO:0000256" key="1">
    <source>
        <dbReference type="SAM" id="Phobius"/>
    </source>
</evidence>
<dbReference type="eggNOG" id="arCOG11186">
    <property type="taxonomic scope" value="Archaea"/>
</dbReference>
<keyword evidence="3" id="KW-1185">Reference proteome</keyword>
<name>M0LN14_9EURY</name>
<dbReference type="RefSeq" id="WP_006673770.1">
    <property type="nucleotide sequence ID" value="NZ_AOMA01000142.1"/>
</dbReference>
<dbReference type="AlphaFoldDB" id="M0LN14"/>
<evidence type="ECO:0000313" key="2">
    <source>
        <dbReference type="EMBL" id="EMA33420.1"/>
    </source>
</evidence>
<feature type="transmembrane region" description="Helical" evidence="1">
    <location>
        <begin position="43"/>
        <end position="64"/>
    </location>
</feature>
<comment type="caution">
    <text evidence="2">The sequence shown here is derived from an EMBL/GenBank/DDBJ whole genome shotgun (WGS) entry which is preliminary data.</text>
</comment>
<keyword evidence="1" id="KW-0812">Transmembrane</keyword>
<feature type="transmembrane region" description="Helical" evidence="1">
    <location>
        <begin position="12"/>
        <end position="31"/>
    </location>
</feature>
<reference evidence="2 3" key="1">
    <citation type="journal article" date="2014" name="PLoS Genet.">
        <title>Phylogenetically driven sequencing of extremely halophilic archaea reveals strategies for static and dynamic osmo-response.</title>
        <authorList>
            <person name="Becker E.A."/>
            <person name="Seitzer P.M."/>
            <person name="Tritt A."/>
            <person name="Larsen D."/>
            <person name="Krusor M."/>
            <person name="Yao A.I."/>
            <person name="Wu D."/>
            <person name="Madern D."/>
            <person name="Eisen J.A."/>
            <person name="Darling A.E."/>
            <person name="Facciotti M.T."/>
        </authorList>
    </citation>
    <scope>NUCLEOTIDE SEQUENCE [LARGE SCALE GENOMIC DNA]</scope>
    <source>
        <strain evidence="2 3">JCM 10879</strain>
    </source>
</reference>
<dbReference type="Proteomes" id="UP000011607">
    <property type="component" value="Unassembled WGS sequence"/>
</dbReference>
<keyword evidence="1" id="KW-0472">Membrane</keyword>
<sequence length="76" mass="7896">MVDDRGRDPARLLLAIVVGVVVALPIAVTQLEVSPHHVTTGTVVVTALLLLGALALPALIVAEWDAAGPNDRNRSP</sequence>
<proteinExistence type="predicted"/>
<dbReference type="STRING" id="1227454.C446_14359"/>
<organism evidence="2 3">
    <name type="scientific">Halobiforma nitratireducens JCM 10879</name>
    <dbReference type="NCBI Taxonomy" id="1227454"/>
    <lineage>
        <taxon>Archaea</taxon>
        <taxon>Methanobacteriati</taxon>
        <taxon>Methanobacteriota</taxon>
        <taxon>Stenosarchaea group</taxon>
        <taxon>Halobacteria</taxon>
        <taxon>Halobacteriales</taxon>
        <taxon>Natrialbaceae</taxon>
        <taxon>Halobiforma</taxon>
    </lineage>
</organism>
<evidence type="ECO:0000313" key="3">
    <source>
        <dbReference type="Proteomes" id="UP000011607"/>
    </source>
</evidence>
<keyword evidence="1" id="KW-1133">Transmembrane helix</keyword>
<accession>M0LN14</accession>
<dbReference type="EMBL" id="AOMA01000142">
    <property type="protein sequence ID" value="EMA33420.1"/>
    <property type="molecule type" value="Genomic_DNA"/>
</dbReference>
<gene>
    <name evidence="2" type="ORF">C446_14359</name>
</gene>
<protein>
    <submittedName>
        <fullName evidence="2">Uncharacterized protein</fullName>
    </submittedName>
</protein>